<name>A0A226DEJ5_FOLCA</name>
<evidence type="ECO:0000313" key="4">
    <source>
        <dbReference type="Proteomes" id="UP000198287"/>
    </source>
</evidence>
<sequence>MAEFSFSLLFLLLAQFLKTLSQRNTSIEPNCLTTRDITRVKISDYISLFENCTTMVFVQDKFCWGTDSSTKGPIILLLFDTTISLVTGEMLQKQLSIARRRNPSQHCWATITILPETAGSSQRVKDFSFMNLPAFIDNTWRSHYFILITRFINEWPFLPLYDFNNIGLTELILVDVTIENISLLRFQYYNIYHKRNPGISRMHNREALYNMSCKPPDCFNQVVQLGVNISRQGKYFWTMEGTRYLSKAILFDLVDKISVHSSLYSRHAYQHIAEVTSFNQFLAILILQDVFTHGFSVKTPYHYLNHMLQLQRFRSRGFGFVMFDVEKYSFVSCHGVGQNSGMLDSLSSPFDRTIWISMCVAFFAVVLIIIAVHGGYISDALLFVWGTSFENAVSLSFLETRFRLKGYGILGIYTVVIVWSILVGTITTNWYKTLFTMEMIVPMVYKSPWTVLMDVEGIRILLPFSFVLGSALDRKPHDYFRFKYFYLGILRHCQRMRDSHTENNYNDRKTAIDLIKRLAPHFWINGTFSRQGDVNDPPYDKSALRDYPIQPIEYNELDSYGVVKNLKTCDKVALMDTKENIEAITNFLNDQQHQVRYVKGDGDSYFTDRRSKYRGWAIPPTRSSYVEERLKTFTSSGIMSHWKSVYYMWKPRKLLGYYANWTGPIGEAISQLDFSSKVTTGFYVYGIGATISTLVMLVEIVKHKHYLKYIFCLDYLEANFEKVISKLSRYVQ</sequence>
<dbReference type="EMBL" id="LNIX01000023">
    <property type="protein sequence ID" value="OXA43274.1"/>
    <property type="molecule type" value="Genomic_DNA"/>
</dbReference>
<feature type="transmembrane region" description="Helical" evidence="1">
    <location>
        <begin position="354"/>
        <end position="374"/>
    </location>
</feature>
<evidence type="ECO:0000256" key="1">
    <source>
        <dbReference type="SAM" id="Phobius"/>
    </source>
</evidence>
<feature type="signal peptide" evidence="2">
    <location>
        <begin position="1"/>
        <end position="21"/>
    </location>
</feature>
<comment type="caution">
    <text evidence="3">The sequence shown here is derived from an EMBL/GenBank/DDBJ whole genome shotgun (WGS) entry which is preliminary data.</text>
</comment>
<gene>
    <name evidence="3" type="ORF">Fcan01_21972</name>
</gene>
<reference evidence="3 4" key="1">
    <citation type="submission" date="2015-12" db="EMBL/GenBank/DDBJ databases">
        <title>The genome of Folsomia candida.</title>
        <authorList>
            <person name="Faddeeva A."/>
            <person name="Derks M.F."/>
            <person name="Anvar Y."/>
            <person name="Smit S."/>
            <person name="Van Straalen N."/>
            <person name="Roelofs D."/>
        </authorList>
    </citation>
    <scope>NUCLEOTIDE SEQUENCE [LARGE SCALE GENOMIC DNA]</scope>
    <source>
        <strain evidence="3 4">VU population</strain>
        <tissue evidence="3">Whole body</tissue>
    </source>
</reference>
<keyword evidence="1" id="KW-0472">Membrane</keyword>
<feature type="chain" id="PRO_5012488725" evidence="2">
    <location>
        <begin position="22"/>
        <end position="732"/>
    </location>
</feature>
<proteinExistence type="predicted"/>
<feature type="transmembrane region" description="Helical" evidence="1">
    <location>
        <begin position="682"/>
        <end position="701"/>
    </location>
</feature>
<organism evidence="3 4">
    <name type="scientific">Folsomia candida</name>
    <name type="common">Springtail</name>
    <dbReference type="NCBI Taxonomy" id="158441"/>
    <lineage>
        <taxon>Eukaryota</taxon>
        <taxon>Metazoa</taxon>
        <taxon>Ecdysozoa</taxon>
        <taxon>Arthropoda</taxon>
        <taxon>Hexapoda</taxon>
        <taxon>Collembola</taxon>
        <taxon>Entomobryomorpha</taxon>
        <taxon>Isotomoidea</taxon>
        <taxon>Isotomidae</taxon>
        <taxon>Proisotominae</taxon>
        <taxon>Folsomia</taxon>
    </lineage>
</organism>
<dbReference type="Proteomes" id="UP000198287">
    <property type="component" value="Unassembled WGS sequence"/>
</dbReference>
<keyword evidence="2" id="KW-0732">Signal</keyword>
<evidence type="ECO:0000256" key="2">
    <source>
        <dbReference type="SAM" id="SignalP"/>
    </source>
</evidence>
<keyword evidence="1" id="KW-1133">Transmembrane helix</keyword>
<keyword evidence="1" id="KW-0812">Transmembrane</keyword>
<dbReference type="AlphaFoldDB" id="A0A226DEJ5"/>
<evidence type="ECO:0000313" key="3">
    <source>
        <dbReference type="EMBL" id="OXA43274.1"/>
    </source>
</evidence>
<accession>A0A226DEJ5</accession>
<keyword evidence="4" id="KW-1185">Reference proteome</keyword>
<feature type="transmembrane region" description="Helical" evidence="1">
    <location>
        <begin position="410"/>
        <end position="431"/>
    </location>
</feature>
<protein>
    <submittedName>
        <fullName evidence="3">Uncharacterized protein</fullName>
    </submittedName>
</protein>